<accession>A0A835L0V1</accession>
<dbReference type="InterPro" id="IPR017441">
    <property type="entry name" value="Protein_kinase_ATP_BS"/>
</dbReference>
<comment type="catalytic activity">
    <reaction evidence="9">
        <text>L-threonyl-[protein] + ATP = O-phospho-L-threonyl-[protein] + ADP + H(+)</text>
        <dbReference type="Rhea" id="RHEA:46608"/>
        <dbReference type="Rhea" id="RHEA-COMP:11060"/>
        <dbReference type="Rhea" id="RHEA-COMP:11605"/>
        <dbReference type="ChEBI" id="CHEBI:15378"/>
        <dbReference type="ChEBI" id="CHEBI:30013"/>
        <dbReference type="ChEBI" id="CHEBI:30616"/>
        <dbReference type="ChEBI" id="CHEBI:61977"/>
        <dbReference type="ChEBI" id="CHEBI:456216"/>
        <dbReference type="EC" id="2.7.12.2"/>
    </reaction>
</comment>
<evidence type="ECO:0000256" key="4">
    <source>
        <dbReference type="ARBA" id="ARBA00022741"/>
    </source>
</evidence>
<organism evidence="14 15">
    <name type="scientific">Digitaria exilis</name>
    <dbReference type="NCBI Taxonomy" id="1010633"/>
    <lineage>
        <taxon>Eukaryota</taxon>
        <taxon>Viridiplantae</taxon>
        <taxon>Streptophyta</taxon>
        <taxon>Embryophyta</taxon>
        <taxon>Tracheophyta</taxon>
        <taxon>Spermatophyta</taxon>
        <taxon>Magnoliopsida</taxon>
        <taxon>Liliopsida</taxon>
        <taxon>Poales</taxon>
        <taxon>Poaceae</taxon>
        <taxon>PACMAD clade</taxon>
        <taxon>Panicoideae</taxon>
        <taxon>Panicodae</taxon>
        <taxon>Paniceae</taxon>
        <taxon>Anthephorinae</taxon>
        <taxon>Digitaria</taxon>
    </lineage>
</organism>
<dbReference type="GO" id="GO:0004674">
    <property type="term" value="F:protein serine/threonine kinase activity"/>
    <property type="evidence" value="ECO:0007669"/>
    <property type="project" value="UniProtKB-KW"/>
</dbReference>
<dbReference type="PROSITE" id="PS50011">
    <property type="entry name" value="PROTEIN_KINASE_DOM"/>
    <property type="match status" value="1"/>
</dbReference>
<dbReference type="SUPFAM" id="SSF56112">
    <property type="entry name" value="Protein kinase-like (PK-like)"/>
    <property type="match status" value="1"/>
</dbReference>
<evidence type="ECO:0000259" key="13">
    <source>
        <dbReference type="PROSITE" id="PS50011"/>
    </source>
</evidence>
<evidence type="ECO:0000256" key="6">
    <source>
        <dbReference type="ARBA" id="ARBA00022840"/>
    </source>
</evidence>
<comment type="catalytic activity">
    <reaction evidence="10">
        <text>L-tyrosyl-[protein] + ATP = O-phospho-L-tyrosyl-[protein] + ADP + H(+)</text>
        <dbReference type="Rhea" id="RHEA:10596"/>
        <dbReference type="Rhea" id="RHEA-COMP:10136"/>
        <dbReference type="Rhea" id="RHEA-COMP:20101"/>
        <dbReference type="ChEBI" id="CHEBI:15378"/>
        <dbReference type="ChEBI" id="CHEBI:30616"/>
        <dbReference type="ChEBI" id="CHEBI:46858"/>
        <dbReference type="ChEBI" id="CHEBI:61978"/>
        <dbReference type="ChEBI" id="CHEBI:456216"/>
        <dbReference type="EC" id="2.7.12.2"/>
    </reaction>
</comment>
<evidence type="ECO:0000313" key="14">
    <source>
        <dbReference type="EMBL" id="KAF8781258.1"/>
    </source>
</evidence>
<keyword evidence="1" id="KW-0723">Serine/threonine-protein kinase</keyword>
<comment type="catalytic activity">
    <reaction evidence="8">
        <text>L-seryl-[protein] + ATP = O-phospho-L-seryl-[protein] + ADP + H(+)</text>
        <dbReference type="Rhea" id="RHEA:17989"/>
        <dbReference type="Rhea" id="RHEA-COMP:9863"/>
        <dbReference type="Rhea" id="RHEA-COMP:11604"/>
        <dbReference type="ChEBI" id="CHEBI:15378"/>
        <dbReference type="ChEBI" id="CHEBI:29999"/>
        <dbReference type="ChEBI" id="CHEBI:30616"/>
        <dbReference type="ChEBI" id="CHEBI:83421"/>
        <dbReference type="ChEBI" id="CHEBI:456216"/>
        <dbReference type="EC" id="2.7.12.2"/>
    </reaction>
</comment>
<keyword evidence="3" id="KW-0808">Transferase</keyword>
<dbReference type="Gene3D" id="1.10.510.10">
    <property type="entry name" value="Transferase(Phosphotransferase) domain 1"/>
    <property type="match status" value="1"/>
</dbReference>
<keyword evidence="2" id="KW-0597">Phosphoprotein</keyword>
<feature type="compositionally biased region" description="Polar residues" evidence="12">
    <location>
        <begin position="755"/>
        <end position="766"/>
    </location>
</feature>
<evidence type="ECO:0000256" key="2">
    <source>
        <dbReference type="ARBA" id="ARBA00022553"/>
    </source>
</evidence>
<dbReference type="PROSITE" id="PS00107">
    <property type="entry name" value="PROTEIN_KINASE_ATP"/>
    <property type="match status" value="1"/>
</dbReference>
<keyword evidence="7" id="KW-0829">Tyrosine-protein kinase</keyword>
<dbReference type="OrthoDB" id="10252354at2759"/>
<gene>
    <name evidence="14" type="ORF">HU200_000618</name>
</gene>
<protein>
    <recommendedName>
        <fullName evidence="13">Protein kinase domain-containing protein</fullName>
    </recommendedName>
</protein>
<dbReference type="InterPro" id="IPR011009">
    <property type="entry name" value="Kinase-like_dom_sf"/>
</dbReference>
<evidence type="ECO:0000256" key="12">
    <source>
        <dbReference type="SAM" id="MobiDB-lite"/>
    </source>
</evidence>
<keyword evidence="5" id="KW-0418">Kinase</keyword>
<evidence type="ECO:0000256" key="7">
    <source>
        <dbReference type="ARBA" id="ARBA00023137"/>
    </source>
</evidence>
<evidence type="ECO:0000256" key="1">
    <source>
        <dbReference type="ARBA" id="ARBA00022527"/>
    </source>
</evidence>
<proteinExistence type="predicted"/>
<dbReference type="AlphaFoldDB" id="A0A835L0V1"/>
<feature type="binding site" evidence="11">
    <location>
        <position position="376"/>
    </location>
    <ligand>
        <name>ATP</name>
        <dbReference type="ChEBI" id="CHEBI:30616"/>
    </ligand>
</feature>
<dbReference type="GO" id="GO:0005524">
    <property type="term" value="F:ATP binding"/>
    <property type="evidence" value="ECO:0007669"/>
    <property type="project" value="UniProtKB-UniRule"/>
</dbReference>
<feature type="region of interest" description="Disordered" evidence="12">
    <location>
        <begin position="755"/>
        <end position="778"/>
    </location>
</feature>
<evidence type="ECO:0000313" key="15">
    <source>
        <dbReference type="Proteomes" id="UP000636709"/>
    </source>
</evidence>
<evidence type="ECO:0000256" key="3">
    <source>
        <dbReference type="ARBA" id="ARBA00022679"/>
    </source>
</evidence>
<reference evidence="14" key="1">
    <citation type="submission" date="2020-07" db="EMBL/GenBank/DDBJ databases">
        <title>Genome sequence and genetic diversity analysis of an under-domesticated orphan crop, white fonio (Digitaria exilis).</title>
        <authorList>
            <person name="Bennetzen J.L."/>
            <person name="Chen S."/>
            <person name="Ma X."/>
            <person name="Wang X."/>
            <person name="Yssel A.E.J."/>
            <person name="Chaluvadi S.R."/>
            <person name="Johnson M."/>
            <person name="Gangashetty P."/>
            <person name="Hamidou F."/>
            <person name="Sanogo M.D."/>
            <person name="Zwaenepoel A."/>
            <person name="Wallace J."/>
            <person name="Van De Peer Y."/>
            <person name="Van Deynze A."/>
        </authorList>
    </citation>
    <scope>NUCLEOTIDE SEQUENCE</scope>
    <source>
        <tissue evidence="14">Leaves</tissue>
    </source>
</reference>
<dbReference type="PANTHER" id="PTHR47238">
    <property type="entry name" value="MITOGEN-ACTIVATED PROTEIN KINASE KINASE 5"/>
    <property type="match status" value="1"/>
</dbReference>
<keyword evidence="15" id="KW-1185">Reference proteome</keyword>
<comment type="caution">
    <text evidence="14">The sequence shown here is derived from an EMBL/GenBank/DDBJ whole genome shotgun (WGS) entry which is preliminary data.</text>
</comment>
<dbReference type="Proteomes" id="UP000636709">
    <property type="component" value="Unassembled WGS sequence"/>
</dbReference>
<dbReference type="PANTHER" id="PTHR47238:SF4">
    <property type="entry name" value="MITOGEN-ACTIVATED PROTEIN KINASE KINASE 5"/>
    <property type="match status" value="1"/>
</dbReference>
<evidence type="ECO:0000256" key="8">
    <source>
        <dbReference type="ARBA" id="ARBA00049014"/>
    </source>
</evidence>
<dbReference type="SMART" id="SM00220">
    <property type="entry name" value="S_TKc"/>
    <property type="match status" value="1"/>
</dbReference>
<evidence type="ECO:0000256" key="11">
    <source>
        <dbReference type="PROSITE-ProRule" id="PRU10141"/>
    </source>
</evidence>
<dbReference type="Pfam" id="PF00069">
    <property type="entry name" value="Pkinase"/>
    <property type="match status" value="1"/>
</dbReference>
<evidence type="ECO:0000256" key="10">
    <source>
        <dbReference type="ARBA" id="ARBA00051693"/>
    </source>
</evidence>
<evidence type="ECO:0000256" key="9">
    <source>
        <dbReference type="ARBA" id="ARBA00049299"/>
    </source>
</evidence>
<dbReference type="GO" id="GO:0004708">
    <property type="term" value="F:MAP kinase kinase activity"/>
    <property type="evidence" value="ECO:0007669"/>
    <property type="project" value="UniProtKB-EC"/>
</dbReference>
<sequence>MVLYARTLVILAIKSRFPSPPVFRVGWHEPLPLPRIAQSPRCLLSRRSSKIRAPQPLRSRPRAISRRDNSSPPGAGLAAPHYKYKHWTLVSPLPHLFSPSRLPAISSPMACSVAPVLLPHQMFARVGGAPHQMMKVPAPSPALEEELRLSDFEWIGHLGDGGFARVSKARHRRTGEVFMLIPPPMTPTTAGVRWLAPLPPSCLTKCSLEHQMRLSDLNKFGPPRKFESDSTRKTCMVARSPRQYEFESDSSMRWPSIPAVPARTINLHTESLPSRAPEVIAPPSPFLAVAGLQPPRASDPSPMACSVAPAAPHQMLSRAAGAAPHQMITKLPPPSPAPEEELHLSDLEWIGHLGDGGFARVSKARHRCTGEVFALKMSFYPDPAMEEEAKVLSRAAGSPHVVECHALLRGPAGETACLLESMDAGTLGRALCRRRGRGFPEAALAEAAAQCVVGLAQLHSRGVAHLDVKPDNLLANSRGEIKIGDFNTSRILYGGAGERLQVSITAGTSSYFSPERFAPKARAGPQGAMAADVWSLGVTVLEMFTGRYAFPSDASGLELELVICHGEPLRVPEEAEASAELRGFVAACLEREPTRRATVPQLLRHPFLTRRDVEASRRALREVILTNAVIRGASSDILFLTVLHDSPAARHVSTLAPEYRHGPAAGHVDKVIEADHAERSLDRQKLIGPTGSPHVVDCHALFHRPATKTVCLLKFIDARIPKAALAEAVTQCVVGLAQLHSHSVERLDIEIGDFNTSRGRGSSTAAPVSASRSHHRQH</sequence>
<evidence type="ECO:0000256" key="5">
    <source>
        <dbReference type="ARBA" id="ARBA00022777"/>
    </source>
</evidence>
<feature type="region of interest" description="Disordered" evidence="12">
    <location>
        <begin position="48"/>
        <end position="75"/>
    </location>
</feature>
<dbReference type="EMBL" id="JACEFO010000097">
    <property type="protein sequence ID" value="KAF8781258.1"/>
    <property type="molecule type" value="Genomic_DNA"/>
</dbReference>
<feature type="domain" description="Protein kinase" evidence="13">
    <location>
        <begin position="347"/>
        <end position="608"/>
    </location>
</feature>
<keyword evidence="4 11" id="KW-0547">Nucleotide-binding</keyword>
<keyword evidence="6 11" id="KW-0067">ATP-binding</keyword>
<dbReference type="InterPro" id="IPR000719">
    <property type="entry name" value="Prot_kinase_dom"/>
</dbReference>
<dbReference type="Gene3D" id="3.30.200.20">
    <property type="entry name" value="Phosphorylase Kinase, domain 1"/>
    <property type="match status" value="1"/>
</dbReference>
<dbReference type="GO" id="GO:0004713">
    <property type="term" value="F:protein tyrosine kinase activity"/>
    <property type="evidence" value="ECO:0007669"/>
    <property type="project" value="UniProtKB-KW"/>
</dbReference>
<name>A0A835L0V1_9POAL</name>
<dbReference type="InterPro" id="IPR052468">
    <property type="entry name" value="Dual_spec_MAPK_kinase"/>
</dbReference>